<reference evidence="2" key="1">
    <citation type="submission" date="2021-02" db="EMBL/GenBank/DDBJ databases">
        <authorList>
            <person name="Nowell W R."/>
        </authorList>
    </citation>
    <scope>NUCLEOTIDE SEQUENCE</scope>
</reference>
<dbReference type="EMBL" id="CAJNOL010000289">
    <property type="protein sequence ID" value="CAF0986118.1"/>
    <property type="molecule type" value="Genomic_DNA"/>
</dbReference>
<dbReference type="AlphaFoldDB" id="A0A814FSF7"/>
<name>A0A814FSF7_9BILA</name>
<dbReference type="EMBL" id="CAJNOH010000075">
    <property type="protein sequence ID" value="CAF0842682.1"/>
    <property type="molecule type" value="Genomic_DNA"/>
</dbReference>
<sequence length="71" mass="8175">MRALAGYSHDKTLLVFIIQEIIIHVIEENGSYNKINHGEFDMNQLIATNIDIPSLASYNRKEKNDDFNLKP</sequence>
<organism evidence="2 3">
    <name type="scientific">Rotaria sordida</name>
    <dbReference type="NCBI Taxonomy" id="392033"/>
    <lineage>
        <taxon>Eukaryota</taxon>
        <taxon>Metazoa</taxon>
        <taxon>Spiralia</taxon>
        <taxon>Gnathifera</taxon>
        <taxon>Rotifera</taxon>
        <taxon>Eurotatoria</taxon>
        <taxon>Bdelloidea</taxon>
        <taxon>Philodinida</taxon>
        <taxon>Philodinidae</taxon>
        <taxon>Rotaria</taxon>
    </lineage>
</organism>
<protein>
    <submittedName>
        <fullName evidence="2">Uncharacterized protein</fullName>
    </submittedName>
</protein>
<keyword evidence="3" id="KW-1185">Reference proteome</keyword>
<comment type="caution">
    <text evidence="2">The sequence shown here is derived from an EMBL/GenBank/DDBJ whole genome shotgun (WGS) entry which is preliminary data.</text>
</comment>
<evidence type="ECO:0000313" key="2">
    <source>
        <dbReference type="EMBL" id="CAF0986118.1"/>
    </source>
</evidence>
<evidence type="ECO:0000313" key="3">
    <source>
        <dbReference type="Proteomes" id="UP000663870"/>
    </source>
</evidence>
<gene>
    <name evidence="2" type="ORF">JXQ802_LOCUS13437</name>
    <name evidence="1" type="ORF">PYM288_LOCUS6647</name>
</gene>
<dbReference type="Proteomes" id="UP000663854">
    <property type="component" value="Unassembled WGS sequence"/>
</dbReference>
<dbReference type="Proteomes" id="UP000663870">
    <property type="component" value="Unassembled WGS sequence"/>
</dbReference>
<accession>A0A814FSF7</accession>
<proteinExistence type="predicted"/>
<evidence type="ECO:0000313" key="1">
    <source>
        <dbReference type="EMBL" id="CAF0842682.1"/>
    </source>
</evidence>